<dbReference type="InterPro" id="IPR035168">
    <property type="entry name" value="DUF5317"/>
</dbReference>
<gene>
    <name evidence="2" type="ORF">SE17_06095</name>
</gene>
<dbReference type="AlphaFoldDB" id="A0A0P9DKL2"/>
<dbReference type="Proteomes" id="UP000050509">
    <property type="component" value="Unassembled WGS sequence"/>
</dbReference>
<organism evidence="2 3">
    <name type="scientific">Kouleothrix aurantiaca</name>
    <dbReference type="NCBI Taxonomy" id="186479"/>
    <lineage>
        <taxon>Bacteria</taxon>
        <taxon>Bacillati</taxon>
        <taxon>Chloroflexota</taxon>
        <taxon>Chloroflexia</taxon>
        <taxon>Chloroflexales</taxon>
        <taxon>Roseiflexineae</taxon>
        <taxon>Roseiflexaceae</taxon>
        <taxon>Kouleothrix</taxon>
    </lineage>
</organism>
<protein>
    <submittedName>
        <fullName evidence="2">Uncharacterized protein</fullName>
    </submittedName>
</protein>
<evidence type="ECO:0000313" key="2">
    <source>
        <dbReference type="EMBL" id="KPV54049.1"/>
    </source>
</evidence>
<keyword evidence="1" id="KW-1133">Transmembrane helix</keyword>
<comment type="caution">
    <text evidence="2">The sequence shown here is derived from an EMBL/GenBank/DDBJ whole genome shotgun (WGS) entry which is preliminary data.</text>
</comment>
<keyword evidence="3" id="KW-1185">Reference proteome</keyword>
<evidence type="ECO:0000256" key="1">
    <source>
        <dbReference type="SAM" id="Phobius"/>
    </source>
</evidence>
<dbReference type="EMBL" id="LJCR01000124">
    <property type="protein sequence ID" value="KPV54049.1"/>
    <property type="molecule type" value="Genomic_DNA"/>
</dbReference>
<keyword evidence="1" id="KW-0812">Transmembrane</keyword>
<accession>A0A0P9DKL2</accession>
<feature type="non-terminal residue" evidence="2">
    <location>
        <position position="158"/>
    </location>
</feature>
<evidence type="ECO:0000313" key="3">
    <source>
        <dbReference type="Proteomes" id="UP000050509"/>
    </source>
</evidence>
<name>A0A0P9DKL2_9CHLR</name>
<keyword evidence="1" id="KW-0472">Membrane</keyword>
<dbReference type="Pfam" id="PF17248">
    <property type="entry name" value="DUF5317"/>
    <property type="match status" value="1"/>
</dbReference>
<feature type="transmembrane region" description="Helical" evidence="1">
    <location>
        <begin position="75"/>
        <end position="95"/>
    </location>
</feature>
<reference evidence="2 3" key="1">
    <citation type="submission" date="2015-09" db="EMBL/GenBank/DDBJ databases">
        <title>Draft genome sequence of Kouleothrix aurantiaca JCM 19913.</title>
        <authorList>
            <person name="Hemp J."/>
        </authorList>
    </citation>
    <scope>NUCLEOTIDE SEQUENCE [LARGE SCALE GENOMIC DNA]</scope>
    <source>
        <strain evidence="2 3">COM-B</strain>
    </source>
</reference>
<proteinExistence type="predicted"/>
<sequence>MMFVAIALIGALVSAAIAVWRKPQLPGYWPVLALALLPQIANLAGFRVAGMFFWAIVAVFVWCVLNYAVSGAPLVALGVGMNLLPMAWHGGYMPIRTDILAEIGQVVSPGTVLLGSKDIAVLSSPLWVLSDWIIVRLPSGPIVASPGDAVVVAGIVWW</sequence>